<name>A0A6S7AR37_9BURK</name>
<dbReference type="InterPro" id="IPR010546">
    <property type="entry name" value="DUF1120"/>
</dbReference>
<feature type="chain" id="PRO_5028834497" evidence="1">
    <location>
        <begin position="23"/>
        <end position="235"/>
    </location>
</feature>
<dbReference type="AlphaFoldDB" id="A0A6S7AR37"/>
<keyword evidence="3" id="KW-1185">Reference proteome</keyword>
<gene>
    <name evidence="2" type="primary">gltF_1</name>
    <name evidence="2" type="ORF">LMG3441_05584</name>
</gene>
<sequence length="235" mass="24472">MIKNLPHLCACLALTAVGGAQANTTQTNLIVGGQITPPACNVSVDGASGVDFGDIPFRTLDPDGTLLKEQHPRLEIACGGPTRVAFTAQDNRANSTITHQEAIAAGLKWPYQNPENGMPHAWGLGRIDDVKIGAAVLLIRPEASLIDGKPPAVDTMQILARAAGSSSSWPVHSAQDSINLNLVDEYSFGAPAAAAAITNASVSLAVLPLLNKPAALPIAKEIPIDGSVTFTLRYL</sequence>
<protein>
    <submittedName>
        <fullName evidence="2">Protein GltF</fullName>
    </submittedName>
</protein>
<feature type="signal peptide" evidence="1">
    <location>
        <begin position="1"/>
        <end position="22"/>
    </location>
</feature>
<dbReference type="RefSeq" id="WP_175171649.1">
    <property type="nucleotide sequence ID" value="NZ_CADIJQ010000013.1"/>
</dbReference>
<evidence type="ECO:0000256" key="1">
    <source>
        <dbReference type="SAM" id="SignalP"/>
    </source>
</evidence>
<evidence type="ECO:0000313" key="3">
    <source>
        <dbReference type="Proteomes" id="UP000494269"/>
    </source>
</evidence>
<evidence type="ECO:0000313" key="2">
    <source>
        <dbReference type="EMBL" id="CAB3740527.1"/>
    </source>
</evidence>
<dbReference type="Proteomes" id="UP000494269">
    <property type="component" value="Unassembled WGS sequence"/>
</dbReference>
<proteinExistence type="predicted"/>
<accession>A0A6S7AR37</accession>
<dbReference type="EMBL" id="CADIJQ010000013">
    <property type="protein sequence ID" value="CAB3740527.1"/>
    <property type="molecule type" value="Genomic_DNA"/>
</dbReference>
<organism evidence="2 3">
    <name type="scientific">Achromobacter kerstersii</name>
    <dbReference type="NCBI Taxonomy" id="1353890"/>
    <lineage>
        <taxon>Bacteria</taxon>
        <taxon>Pseudomonadati</taxon>
        <taxon>Pseudomonadota</taxon>
        <taxon>Betaproteobacteria</taxon>
        <taxon>Burkholderiales</taxon>
        <taxon>Alcaligenaceae</taxon>
        <taxon>Achromobacter</taxon>
    </lineage>
</organism>
<reference evidence="2 3" key="1">
    <citation type="submission" date="2020-04" db="EMBL/GenBank/DDBJ databases">
        <authorList>
            <person name="De Canck E."/>
        </authorList>
    </citation>
    <scope>NUCLEOTIDE SEQUENCE [LARGE SCALE GENOMIC DNA]</scope>
    <source>
        <strain evidence="2 3">LMG 3441</strain>
    </source>
</reference>
<keyword evidence="1" id="KW-0732">Signal</keyword>
<dbReference type="Pfam" id="PF06551">
    <property type="entry name" value="DUF1120"/>
    <property type="match status" value="1"/>
</dbReference>